<dbReference type="EMBL" id="KI925466">
    <property type="protein sequence ID" value="ETW75146.1"/>
    <property type="molecule type" value="Genomic_DNA"/>
</dbReference>
<dbReference type="KEGG" id="hir:HETIRDRAFT_331316"/>
<feature type="region of interest" description="Disordered" evidence="1">
    <location>
        <begin position="778"/>
        <end position="815"/>
    </location>
</feature>
<evidence type="ECO:0000259" key="2">
    <source>
        <dbReference type="Pfam" id="PF14613"/>
    </source>
</evidence>
<feature type="compositionally biased region" description="Basic and acidic residues" evidence="1">
    <location>
        <begin position="165"/>
        <end position="192"/>
    </location>
</feature>
<reference evidence="4 5" key="1">
    <citation type="journal article" date="2012" name="New Phytol.">
        <title>Insight into trade-off between wood decay and parasitism from the genome of a fungal forest pathogen.</title>
        <authorList>
            <person name="Olson A."/>
            <person name="Aerts A."/>
            <person name="Asiegbu F."/>
            <person name="Belbahri L."/>
            <person name="Bouzid O."/>
            <person name="Broberg A."/>
            <person name="Canback B."/>
            <person name="Coutinho P.M."/>
            <person name="Cullen D."/>
            <person name="Dalman K."/>
            <person name="Deflorio G."/>
            <person name="van Diepen L.T."/>
            <person name="Dunand C."/>
            <person name="Duplessis S."/>
            <person name="Durling M."/>
            <person name="Gonthier P."/>
            <person name="Grimwood J."/>
            <person name="Fossdal C.G."/>
            <person name="Hansson D."/>
            <person name="Henrissat B."/>
            <person name="Hietala A."/>
            <person name="Himmelstrand K."/>
            <person name="Hoffmeister D."/>
            <person name="Hogberg N."/>
            <person name="James T.Y."/>
            <person name="Karlsson M."/>
            <person name="Kohler A."/>
            <person name="Kues U."/>
            <person name="Lee Y.H."/>
            <person name="Lin Y.C."/>
            <person name="Lind M."/>
            <person name="Lindquist E."/>
            <person name="Lombard V."/>
            <person name="Lucas S."/>
            <person name="Lunden K."/>
            <person name="Morin E."/>
            <person name="Murat C."/>
            <person name="Park J."/>
            <person name="Raffaello T."/>
            <person name="Rouze P."/>
            <person name="Salamov A."/>
            <person name="Schmutz J."/>
            <person name="Solheim H."/>
            <person name="Stahlberg J."/>
            <person name="Velez H."/>
            <person name="de Vries R.P."/>
            <person name="Wiebenga A."/>
            <person name="Woodward S."/>
            <person name="Yakovlev I."/>
            <person name="Garbelotto M."/>
            <person name="Martin F."/>
            <person name="Grigoriev I.V."/>
            <person name="Stenlid J."/>
        </authorList>
    </citation>
    <scope>NUCLEOTIDE SEQUENCE [LARGE SCALE GENOMIC DNA]</scope>
    <source>
        <strain evidence="4 5">TC 32-1</strain>
    </source>
</reference>
<accession>W4JQH9</accession>
<evidence type="ECO:0000259" key="3">
    <source>
        <dbReference type="Pfam" id="PF19343"/>
    </source>
</evidence>
<dbReference type="AlphaFoldDB" id="W4JQH9"/>
<dbReference type="HOGENOM" id="CLU_018362_0_0_1"/>
<dbReference type="PANTHER" id="PTHR31138:SF1">
    <property type="entry name" value="PDZ DOMAIN-CONTAINING PROTEIN"/>
    <property type="match status" value="1"/>
</dbReference>
<feature type="domain" description="HAM1-like N-terminal" evidence="3">
    <location>
        <begin position="245"/>
        <end position="571"/>
    </location>
</feature>
<dbReference type="Pfam" id="PF19343">
    <property type="entry name" value="HAM1_N"/>
    <property type="match status" value="2"/>
</dbReference>
<dbReference type="InterPro" id="IPR045967">
    <property type="entry name" value="HAM1-like_N"/>
</dbReference>
<gene>
    <name evidence="4" type="ORF">HETIRDRAFT_331316</name>
</gene>
<dbReference type="Proteomes" id="UP000030671">
    <property type="component" value="Unassembled WGS sequence"/>
</dbReference>
<feature type="domain" description="HAM1-like C-terminal" evidence="2">
    <location>
        <begin position="600"/>
        <end position="663"/>
    </location>
</feature>
<protein>
    <submittedName>
        <fullName evidence="4">Uncharacterized protein</fullName>
    </submittedName>
</protein>
<dbReference type="InParanoid" id="W4JQH9"/>
<dbReference type="OrthoDB" id="19394at2759"/>
<dbReference type="PANTHER" id="PTHR31138">
    <property type="entry name" value="CHROMOSOME 19, WHOLE GENOME SHOTGUN SEQUENCE"/>
    <property type="match status" value="1"/>
</dbReference>
<dbReference type="InterPro" id="IPR027842">
    <property type="entry name" value="HAM1-like_C"/>
</dbReference>
<feature type="domain" description="HAM1-like N-terminal" evidence="3">
    <location>
        <begin position="6"/>
        <end position="231"/>
    </location>
</feature>
<dbReference type="Pfam" id="PF14613">
    <property type="entry name" value="HAM1_C"/>
    <property type="match status" value="1"/>
</dbReference>
<proteinExistence type="predicted"/>
<feature type="region of interest" description="Disordered" evidence="1">
    <location>
        <begin position="160"/>
        <end position="192"/>
    </location>
</feature>
<dbReference type="eggNOG" id="ENOG502R4P7">
    <property type="taxonomic scope" value="Eukaryota"/>
</dbReference>
<dbReference type="RefSeq" id="XP_009552594.1">
    <property type="nucleotide sequence ID" value="XM_009554299.1"/>
</dbReference>
<keyword evidence="5" id="KW-1185">Reference proteome</keyword>
<evidence type="ECO:0000313" key="5">
    <source>
        <dbReference type="Proteomes" id="UP000030671"/>
    </source>
</evidence>
<evidence type="ECO:0000256" key="1">
    <source>
        <dbReference type="SAM" id="MobiDB-lite"/>
    </source>
</evidence>
<organism evidence="4 5">
    <name type="scientific">Heterobasidion irregulare (strain TC 32-1)</name>
    <dbReference type="NCBI Taxonomy" id="747525"/>
    <lineage>
        <taxon>Eukaryota</taxon>
        <taxon>Fungi</taxon>
        <taxon>Dikarya</taxon>
        <taxon>Basidiomycota</taxon>
        <taxon>Agaricomycotina</taxon>
        <taxon>Agaricomycetes</taxon>
        <taxon>Russulales</taxon>
        <taxon>Bondarzewiaceae</taxon>
        <taxon>Heterobasidion</taxon>
        <taxon>Heterobasidion annosum species complex</taxon>
    </lineage>
</organism>
<sequence>MDKTTSIVAAFNAGKQPSQHQINAWIDALLSSELLQVGQSSVGGELSESGVKLAKDARNILQAYKAYGSSKNADNHLQDALYQLTQADVSASSLNVDAPMDREEATRDYRAVASSLRTSLQVLWTNATTEGGGVFTDFASFLRLSVADAAEAVSKTAAHTAENLRQTEDEVQSGDRDAVGRKRKSHDDDANADVKVKFEKGMDSAKVAGASIISAGQEAKSKADDMAAKSSQRLTEMCTRIAKRAQEDEQYRKSLDTIFDLVQKWLTLTQDAAAGASQETSLDSFIHDPTPDKHLINALRSIRTLVENIAGGKSLEDLFSALRKCVLDIRRDKDLQSLVNDFLTFAKKSFATVGLEDAQEQERHDLKRRWKELMEGDTDSAKRWKEDVGRLRSQVEAFEDRVHKDVELQKIRKAHAQFGDDLQETLFKASATGLQLSLDHASWVWQDAFNAYLPRLLSLVQSVPIPRTEYKDPQVEFVLEDLDISSFSILPGHIFIRNITDIDITAPENRAATTAVGSLTHVHVKALQLSLREVSFYYQDKTASLGPSEFTGLVEVTLPPQGIDVDVKLRMIPNTPEGLKMREQCGGYHRIERVDVQVSEDVAFVIKQSNHPVLVSVFKPIFNARLRDTLQTVLREQIRATLEWADGMAWDVGRRAEVFSDAGLGQGASLAAAFWSELGRVKREEGGLFSGWRAMGTGVVKDIGSGEGGGKAKFAMGAEPQVISGEKRGPKGTLSKPLGETAKESVGEATGLDAGLDADTDIDIEGVASHVAGGVKEGVQKGAQTARSFKSLIEHKREQEENRPGWSSPAFDVGR</sequence>
<feature type="compositionally biased region" description="Basic and acidic residues" evidence="1">
    <location>
        <begin position="792"/>
        <end position="803"/>
    </location>
</feature>
<dbReference type="STRING" id="747525.W4JQH9"/>
<dbReference type="GeneID" id="20671650"/>
<name>W4JQH9_HETIT</name>
<evidence type="ECO:0000313" key="4">
    <source>
        <dbReference type="EMBL" id="ETW75146.1"/>
    </source>
</evidence>